<dbReference type="InterPro" id="IPR009057">
    <property type="entry name" value="Homeodomain-like_sf"/>
</dbReference>
<dbReference type="InterPro" id="IPR008972">
    <property type="entry name" value="Cupredoxin"/>
</dbReference>
<evidence type="ECO:0000256" key="1">
    <source>
        <dbReference type="ARBA" id="ARBA00022473"/>
    </source>
</evidence>
<keyword evidence="3" id="KW-0238">DNA-binding</keyword>
<dbReference type="Gene3D" id="1.10.10.60">
    <property type="entry name" value="Homeodomain-like"/>
    <property type="match status" value="1"/>
</dbReference>
<sequence length="217" mass="24114">MYSLDFILMEPAEAVGVGGGKWTDQETLLLFEALELYKENWNEIAEHVGIKPKPQCILHFIQMPIAIPLLILMMMMFIKPQNNSVWKYEGGKDLILRVGKEDYTNCSISNPIKVYNDGNTKVKLDRPDSFYFISGAKGHCEKGQKLIVVVMTPRGSNTVISNALSPAPSQNLEGGPTPSPTGTATSLKTCGLLILAAFVAMWFFLFGILLYFIIYSI</sequence>
<dbReference type="CDD" id="cd00167">
    <property type="entry name" value="SANT"/>
    <property type="match status" value="1"/>
</dbReference>
<keyword evidence="2" id="KW-0805">Transcription regulation</keyword>
<dbReference type="GO" id="GO:0003677">
    <property type="term" value="F:DNA binding"/>
    <property type="evidence" value="ECO:0007669"/>
    <property type="project" value="UniProtKB-KW"/>
</dbReference>
<dbReference type="InterPro" id="IPR003245">
    <property type="entry name" value="Phytocyanin_dom"/>
</dbReference>
<dbReference type="PROSITE" id="PS51293">
    <property type="entry name" value="SANT"/>
    <property type="match status" value="1"/>
</dbReference>
<dbReference type="EMBL" id="CAXHTB010000022">
    <property type="protein sequence ID" value="CAL0329606.1"/>
    <property type="molecule type" value="Genomic_DNA"/>
</dbReference>
<evidence type="ECO:0000256" key="3">
    <source>
        <dbReference type="ARBA" id="ARBA00023125"/>
    </source>
</evidence>
<feature type="domain" description="Myb-like" evidence="7">
    <location>
        <begin position="20"/>
        <end position="64"/>
    </location>
</feature>
<evidence type="ECO:0000313" key="10">
    <source>
        <dbReference type="EMBL" id="CAL0329606.1"/>
    </source>
</evidence>
<evidence type="ECO:0000256" key="2">
    <source>
        <dbReference type="ARBA" id="ARBA00023015"/>
    </source>
</evidence>
<reference evidence="10 11" key="1">
    <citation type="submission" date="2024-03" db="EMBL/GenBank/DDBJ databases">
        <authorList>
            <person name="Martinez-Hernandez J."/>
        </authorList>
    </citation>
    <scope>NUCLEOTIDE SEQUENCE [LARGE SCALE GENOMIC DNA]</scope>
</reference>
<feature type="transmembrane region" description="Helical" evidence="6">
    <location>
        <begin position="57"/>
        <end position="78"/>
    </location>
</feature>
<organism evidence="10 11">
    <name type="scientific">Lupinus luteus</name>
    <name type="common">European yellow lupine</name>
    <dbReference type="NCBI Taxonomy" id="3873"/>
    <lineage>
        <taxon>Eukaryota</taxon>
        <taxon>Viridiplantae</taxon>
        <taxon>Streptophyta</taxon>
        <taxon>Embryophyta</taxon>
        <taxon>Tracheophyta</taxon>
        <taxon>Spermatophyta</taxon>
        <taxon>Magnoliopsida</taxon>
        <taxon>eudicotyledons</taxon>
        <taxon>Gunneridae</taxon>
        <taxon>Pentapetalae</taxon>
        <taxon>rosids</taxon>
        <taxon>fabids</taxon>
        <taxon>Fabales</taxon>
        <taxon>Fabaceae</taxon>
        <taxon>Papilionoideae</taxon>
        <taxon>50 kb inversion clade</taxon>
        <taxon>genistoids sensu lato</taxon>
        <taxon>core genistoids</taxon>
        <taxon>Genisteae</taxon>
        <taxon>Lupinus</taxon>
    </lineage>
</organism>
<dbReference type="GO" id="GO:0009055">
    <property type="term" value="F:electron transfer activity"/>
    <property type="evidence" value="ECO:0007669"/>
    <property type="project" value="InterPro"/>
</dbReference>
<evidence type="ECO:0000256" key="6">
    <source>
        <dbReference type="SAM" id="Phobius"/>
    </source>
</evidence>
<evidence type="ECO:0000256" key="4">
    <source>
        <dbReference type="ARBA" id="ARBA00023163"/>
    </source>
</evidence>
<keyword evidence="6" id="KW-0472">Membrane</keyword>
<dbReference type="PANTHER" id="PTHR12802:SF41">
    <property type="entry name" value="BRAHMA ASSOCIATED PROTEIN 155 KDA"/>
    <property type="match status" value="1"/>
</dbReference>
<dbReference type="GO" id="GO:0005634">
    <property type="term" value="C:nucleus"/>
    <property type="evidence" value="ECO:0007669"/>
    <property type="project" value="UniProtKB-ARBA"/>
</dbReference>
<feature type="transmembrane region" description="Helical" evidence="6">
    <location>
        <begin position="192"/>
        <end position="214"/>
    </location>
</feature>
<dbReference type="InterPro" id="IPR001005">
    <property type="entry name" value="SANT/Myb"/>
</dbReference>
<keyword evidence="4" id="KW-0804">Transcription</keyword>
<gene>
    <name evidence="10" type="ORF">LLUT_LOCUS30666</name>
</gene>
<dbReference type="PANTHER" id="PTHR12802">
    <property type="entry name" value="SWI/SNF COMPLEX-RELATED"/>
    <property type="match status" value="1"/>
</dbReference>
<keyword evidence="5" id="KW-0539">Nucleus</keyword>
<dbReference type="FunFam" id="1.10.10.60:FF:000014">
    <property type="entry name" value="SWI/SNF complex subunit SMARCC2 isoform C"/>
    <property type="match status" value="1"/>
</dbReference>
<name>A0AAV1Y6K4_LUPLU</name>
<dbReference type="SUPFAM" id="SSF46689">
    <property type="entry name" value="Homeodomain-like"/>
    <property type="match status" value="1"/>
</dbReference>
<evidence type="ECO:0000259" key="7">
    <source>
        <dbReference type="PROSITE" id="PS50090"/>
    </source>
</evidence>
<dbReference type="PROSITE" id="PS50090">
    <property type="entry name" value="MYB_LIKE"/>
    <property type="match status" value="1"/>
</dbReference>
<evidence type="ECO:0000256" key="5">
    <source>
        <dbReference type="ARBA" id="ARBA00023242"/>
    </source>
</evidence>
<accession>A0AAV1Y6K4</accession>
<feature type="domain" description="Phytocyanin" evidence="9">
    <location>
        <begin position="1"/>
        <end position="152"/>
    </location>
</feature>
<evidence type="ECO:0000259" key="8">
    <source>
        <dbReference type="PROSITE" id="PS51293"/>
    </source>
</evidence>
<dbReference type="Pfam" id="PF02298">
    <property type="entry name" value="Cu_bind_like"/>
    <property type="match status" value="1"/>
</dbReference>
<dbReference type="Proteomes" id="UP001497480">
    <property type="component" value="Unassembled WGS sequence"/>
</dbReference>
<feature type="domain" description="SANT" evidence="8">
    <location>
        <begin position="17"/>
        <end position="68"/>
    </location>
</feature>
<keyword evidence="6" id="KW-1133">Transmembrane helix</keyword>
<dbReference type="PROSITE" id="PS51485">
    <property type="entry name" value="PHYTOCYANIN"/>
    <property type="match status" value="1"/>
</dbReference>
<dbReference type="Gene3D" id="2.60.40.420">
    <property type="entry name" value="Cupredoxins - blue copper proteins"/>
    <property type="match status" value="1"/>
</dbReference>
<keyword evidence="11" id="KW-1185">Reference proteome</keyword>
<evidence type="ECO:0000313" key="11">
    <source>
        <dbReference type="Proteomes" id="UP001497480"/>
    </source>
</evidence>
<dbReference type="AlphaFoldDB" id="A0AAV1Y6K4"/>
<dbReference type="Pfam" id="PF00249">
    <property type="entry name" value="Myb_DNA-binding"/>
    <property type="match status" value="1"/>
</dbReference>
<keyword evidence="6" id="KW-0812">Transmembrane</keyword>
<proteinExistence type="predicted"/>
<dbReference type="SUPFAM" id="SSF49503">
    <property type="entry name" value="Cupredoxins"/>
    <property type="match status" value="1"/>
</dbReference>
<protein>
    <submittedName>
        <fullName evidence="10">Uncharacterized protein</fullName>
    </submittedName>
</protein>
<comment type="caution">
    <text evidence="10">The sequence shown here is derived from an EMBL/GenBank/DDBJ whole genome shotgun (WGS) entry which is preliminary data.</text>
</comment>
<keyword evidence="1" id="KW-0217">Developmental protein</keyword>
<dbReference type="InterPro" id="IPR017884">
    <property type="entry name" value="SANT_dom"/>
</dbReference>
<dbReference type="SMART" id="SM00717">
    <property type="entry name" value="SANT"/>
    <property type="match status" value="1"/>
</dbReference>
<evidence type="ECO:0000259" key="9">
    <source>
        <dbReference type="PROSITE" id="PS51485"/>
    </source>
</evidence>